<comment type="caution">
    <text evidence="1">The sequence shown here is derived from an EMBL/GenBank/DDBJ whole genome shotgun (WGS) entry which is preliminary data.</text>
</comment>
<keyword evidence="2" id="KW-1185">Reference proteome</keyword>
<sequence>METARTNGTSLPCIASRGVAKGNAGGTKANRNARIHIRGKDTGTGGHDCQKDMDTTLVLHSMASKRHRRCHVWSLPRWRQDATAATATDIALLAPVVTGLAARATPAVLAYPAASTAFCSTRSTEVYYVIPHILQTGRTRCRDNRHPLFLCIQRFNFLPPTTSSYLVYPNFEPNFLENEDFKNDPQHKSYCVYMKSQSIPILLGFRNSCSF</sequence>
<accession>A0ACC3SAM8</accession>
<gene>
    <name evidence="1" type="ORF">M8818_005095</name>
</gene>
<evidence type="ECO:0000313" key="2">
    <source>
        <dbReference type="Proteomes" id="UP001320706"/>
    </source>
</evidence>
<protein>
    <submittedName>
        <fullName evidence="1">Uncharacterized protein</fullName>
    </submittedName>
</protein>
<organism evidence="1 2">
    <name type="scientific">Zalaria obscura</name>
    <dbReference type="NCBI Taxonomy" id="2024903"/>
    <lineage>
        <taxon>Eukaryota</taxon>
        <taxon>Fungi</taxon>
        <taxon>Dikarya</taxon>
        <taxon>Ascomycota</taxon>
        <taxon>Pezizomycotina</taxon>
        <taxon>Dothideomycetes</taxon>
        <taxon>Dothideomycetidae</taxon>
        <taxon>Dothideales</taxon>
        <taxon>Zalariaceae</taxon>
        <taxon>Zalaria</taxon>
    </lineage>
</organism>
<reference evidence="1" key="1">
    <citation type="submission" date="2024-02" db="EMBL/GenBank/DDBJ databases">
        <title>Metagenome Assembled Genome of Zalaria obscura JY119.</title>
        <authorList>
            <person name="Vighnesh L."/>
            <person name="Jagadeeshwari U."/>
            <person name="Venkata Ramana C."/>
            <person name="Sasikala C."/>
        </authorList>
    </citation>
    <scope>NUCLEOTIDE SEQUENCE</scope>
    <source>
        <strain evidence="1">JY119</strain>
    </source>
</reference>
<proteinExistence type="predicted"/>
<dbReference type="Proteomes" id="UP001320706">
    <property type="component" value="Unassembled WGS sequence"/>
</dbReference>
<evidence type="ECO:0000313" key="1">
    <source>
        <dbReference type="EMBL" id="KAK8204366.1"/>
    </source>
</evidence>
<dbReference type="EMBL" id="JAMKPW020000027">
    <property type="protein sequence ID" value="KAK8204366.1"/>
    <property type="molecule type" value="Genomic_DNA"/>
</dbReference>
<name>A0ACC3SAM8_9PEZI</name>